<dbReference type="EMBL" id="JAMWMR010000022">
    <property type="protein sequence ID" value="MCN9243485.1"/>
    <property type="molecule type" value="Genomic_DNA"/>
</dbReference>
<sequence>MSRSPGSSGSASRSGEGRGQRTEDTDRVRLEVRAAWGMPRKDLLVRFAFGTGVSLLAAVVSTVFGSFVGGVFLAFPAILLASLTLVAKEEGLRRARDDVRGAGLGTSGLVAFAVVGTVLLRHHSAWLALGTATAAWAVVSLAAYAVVRAAGRGGDERP</sequence>
<name>A0ABT0ZIT5_9ACTN</name>
<feature type="compositionally biased region" description="Low complexity" evidence="1">
    <location>
        <begin position="1"/>
        <end position="14"/>
    </location>
</feature>
<evidence type="ECO:0000313" key="4">
    <source>
        <dbReference type="Proteomes" id="UP001523219"/>
    </source>
</evidence>
<comment type="caution">
    <text evidence="3">The sequence shown here is derived from an EMBL/GenBank/DDBJ whole genome shotgun (WGS) entry which is preliminary data.</text>
</comment>
<organism evidence="3 4">
    <name type="scientific">Streptomyces macrolidinus</name>
    <dbReference type="NCBI Taxonomy" id="2952607"/>
    <lineage>
        <taxon>Bacteria</taxon>
        <taxon>Bacillati</taxon>
        <taxon>Actinomycetota</taxon>
        <taxon>Actinomycetes</taxon>
        <taxon>Kitasatosporales</taxon>
        <taxon>Streptomycetaceae</taxon>
        <taxon>Streptomyces</taxon>
    </lineage>
</organism>
<keyword evidence="2" id="KW-0472">Membrane</keyword>
<keyword evidence="2" id="KW-1133">Transmembrane helix</keyword>
<protein>
    <submittedName>
        <fullName evidence="3">DUF3147 family protein</fullName>
    </submittedName>
</protein>
<dbReference type="Pfam" id="PF11345">
    <property type="entry name" value="DUF3147"/>
    <property type="match status" value="1"/>
</dbReference>
<accession>A0ABT0ZIT5</accession>
<evidence type="ECO:0000256" key="1">
    <source>
        <dbReference type="SAM" id="MobiDB-lite"/>
    </source>
</evidence>
<feature type="compositionally biased region" description="Basic and acidic residues" evidence="1">
    <location>
        <begin position="15"/>
        <end position="25"/>
    </location>
</feature>
<proteinExistence type="predicted"/>
<evidence type="ECO:0000313" key="3">
    <source>
        <dbReference type="EMBL" id="MCN9243485.1"/>
    </source>
</evidence>
<feature type="transmembrane region" description="Helical" evidence="2">
    <location>
        <begin position="126"/>
        <end position="147"/>
    </location>
</feature>
<feature type="transmembrane region" description="Helical" evidence="2">
    <location>
        <begin position="99"/>
        <end position="120"/>
    </location>
</feature>
<evidence type="ECO:0000256" key="2">
    <source>
        <dbReference type="SAM" id="Phobius"/>
    </source>
</evidence>
<keyword evidence="4" id="KW-1185">Reference proteome</keyword>
<dbReference type="RefSeq" id="WP_252426885.1">
    <property type="nucleotide sequence ID" value="NZ_JAMWMR010000022.1"/>
</dbReference>
<feature type="transmembrane region" description="Helical" evidence="2">
    <location>
        <begin position="43"/>
        <end position="61"/>
    </location>
</feature>
<dbReference type="Proteomes" id="UP001523219">
    <property type="component" value="Unassembled WGS sequence"/>
</dbReference>
<reference evidence="3 4" key="1">
    <citation type="submission" date="2022-05" db="EMBL/GenBank/DDBJ databases">
        <title>Streptomyces sp. nov. RY43-2 isolated from soil of a peat swamp forest.</title>
        <authorList>
            <person name="Kanchanasin P."/>
            <person name="Tanasupawat S."/>
            <person name="Phongsopitanun W."/>
        </authorList>
    </citation>
    <scope>NUCLEOTIDE SEQUENCE [LARGE SCALE GENOMIC DNA]</scope>
    <source>
        <strain evidence="3 4">RY43-2</strain>
    </source>
</reference>
<feature type="transmembrane region" description="Helical" evidence="2">
    <location>
        <begin position="67"/>
        <end position="87"/>
    </location>
</feature>
<feature type="region of interest" description="Disordered" evidence="1">
    <location>
        <begin position="1"/>
        <end position="25"/>
    </location>
</feature>
<keyword evidence="2" id="KW-0812">Transmembrane</keyword>
<gene>
    <name evidence="3" type="ORF">NGF19_22305</name>
</gene>
<dbReference type="InterPro" id="IPR021493">
    <property type="entry name" value="DUF3147"/>
</dbReference>